<dbReference type="NCBIfam" id="NF046048">
    <property type="entry name" value="NlpC_P60_DIP1281"/>
    <property type="match status" value="1"/>
</dbReference>
<feature type="compositionally biased region" description="Low complexity" evidence="6">
    <location>
        <begin position="359"/>
        <end position="375"/>
    </location>
</feature>
<reference evidence="9" key="1">
    <citation type="submission" date="2019-10" db="EMBL/GenBank/DDBJ databases">
        <title>Complete genome sequence of Corynebacterium urogenitalis DSM 108747, isolated from the genital tract of a cow.</title>
        <authorList>
            <person name="Ruckert C."/>
            <person name="Ballas P."/>
            <person name="Wagener K."/>
            <person name="Drillich M."/>
            <person name="Kaempfer P."/>
            <person name="Busse H.-J."/>
            <person name="Ehling-Schulz M."/>
        </authorList>
    </citation>
    <scope>NUCLEOTIDE SEQUENCE [LARGE SCALE GENOMIC DNA]</scope>
    <source>
        <strain evidence="9">LMM 1652</strain>
    </source>
</reference>
<feature type="compositionally biased region" description="Basic and acidic residues" evidence="6">
    <location>
        <begin position="259"/>
        <end position="278"/>
    </location>
</feature>
<protein>
    <submittedName>
        <fullName evidence="8">Peptidoglycan endopeptidase RipA</fullName>
        <ecNumber evidence="8">3.4.-.-</ecNumber>
    </submittedName>
</protein>
<organism evidence="8 9">
    <name type="scientific">Corynebacterium urogenitale</name>
    <dbReference type="NCBI Taxonomy" id="2487892"/>
    <lineage>
        <taxon>Bacteria</taxon>
        <taxon>Bacillati</taxon>
        <taxon>Actinomycetota</taxon>
        <taxon>Actinomycetes</taxon>
        <taxon>Mycobacteriales</taxon>
        <taxon>Corynebacteriaceae</taxon>
        <taxon>Corynebacterium</taxon>
    </lineage>
</organism>
<sequence length="640" mass="66463" precursor="true">MFKRSANRQLQTVAIARSSRALLACAVTTGLAFQVAAHPAKAEEQVTAEAYLADLVNKLSEAKDAVSDLELEMGGLRESANKARVDLSKAQKEAQKAQDSVVDARSRLTDSDKAVAKAQDDLDEIARSAYASGGDASPVTLAAGEDAAGDSLDRASYIRLATERQQGTVDRLDLARTQTANEESQLRDDRATADKAVSDAVRAHNDANDALTSSQKELRNKRGEYDRLIAAQSLAQKKLNAARKAVNAVAGSKPNASSWDKRRAAEAAVNRVEERGEQPEETQAEQQGITPYTESAADVDTNTSAATPAQNSNNAGDSADSTENGATDPTVAQQADAQGEVVTPAENETAPRTPATNEGAAAPAGPQAPVEPAAGSGDALAQLNNVPAQFAASSEGDEQRQLAIDGLLRAGGAAAMAGFTAYAEGGDQTAALNAALAAGRETAGQQYDQAQAQLGAPTGESPTATDPISDIAEGINNAASGAASEATAEADDTVDTSGDAAAKIERVIERAQSQLGMPYAWGGGNWHGPTLGIRDGGVGDAHGDYAKVGFDCSGLMMYAFYAVGFQLDHYSGSQYNAGRQVPVSEIKRGDMLFWGAGGSQHVALYLGDGKMIEAPQSGDVVKISDVRYGGMTPMAVRMIE</sequence>
<feature type="coiled-coil region" evidence="5">
    <location>
        <begin position="52"/>
        <end position="107"/>
    </location>
</feature>
<dbReference type="InterPro" id="IPR000064">
    <property type="entry name" value="NLP_P60_dom"/>
</dbReference>
<keyword evidence="2" id="KW-0645">Protease</keyword>
<dbReference type="PANTHER" id="PTHR47359:SF3">
    <property type="entry name" value="NLP_P60 DOMAIN-CONTAINING PROTEIN-RELATED"/>
    <property type="match status" value="1"/>
</dbReference>
<feature type="compositionally biased region" description="Polar residues" evidence="6">
    <location>
        <begin position="303"/>
        <end position="336"/>
    </location>
</feature>
<keyword evidence="4" id="KW-0788">Thiol protease</keyword>
<dbReference type="KEGG" id="cuo:CUROG_04920"/>
<gene>
    <name evidence="8" type="primary">ripA</name>
    <name evidence="8" type="ORF">CUROG_04920</name>
</gene>
<feature type="region of interest" description="Disordered" evidence="6">
    <location>
        <begin position="248"/>
        <end position="291"/>
    </location>
</feature>
<comment type="similarity">
    <text evidence="1">Belongs to the peptidase C40 family.</text>
</comment>
<keyword evidence="3 8" id="KW-0378">Hydrolase</keyword>
<dbReference type="RefSeq" id="WP_328592950.1">
    <property type="nucleotide sequence ID" value="NZ_CP045032.1"/>
</dbReference>
<dbReference type="SUPFAM" id="SSF54001">
    <property type="entry name" value="Cysteine proteinases"/>
    <property type="match status" value="1"/>
</dbReference>
<feature type="region of interest" description="Disordered" evidence="6">
    <location>
        <begin position="303"/>
        <end position="377"/>
    </location>
</feature>
<dbReference type="InterPro" id="IPR051794">
    <property type="entry name" value="PG_Endopeptidase_C40"/>
</dbReference>
<dbReference type="Pfam" id="PF00877">
    <property type="entry name" value="NLPC_P60"/>
    <property type="match status" value="1"/>
</dbReference>
<dbReference type="PANTHER" id="PTHR47359">
    <property type="entry name" value="PEPTIDOGLYCAN DL-ENDOPEPTIDASE CWLO"/>
    <property type="match status" value="1"/>
</dbReference>
<dbReference type="GO" id="GO:0008234">
    <property type="term" value="F:cysteine-type peptidase activity"/>
    <property type="evidence" value="ECO:0007669"/>
    <property type="project" value="UniProtKB-KW"/>
</dbReference>
<dbReference type="InterPro" id="IPR038765">
    <property type="entry name" value="Papain-like_cys_pep_sf"/>
</dbReference>
<keyword evidence="5" id="KW-0175">Coiled coil</keyword>
<dbReference type="EC" id="3.4.-.-" evidence="8"/>
<proteinExistence type="inferred from homology"/>
<dbReference type="PROSITE" id="PS51935">
    <property type="entry name" value="NLPC_P60"/>
    <property type="match status" value="1"/>
</dbReference>
<evidence type="ECO:0000313" key="9">
    <source>
        <dbReference type="Proteomes" id="UP000326711"/>
    </source>
</evidence>
<evidence type="ECO:0000256" key="5">
    <source>
        <dbReference type="SAM" id="Coils"/>
    </source>
</evidence>
<evidence type="ECO:0000256" key="2">
    <source>
        <dbReference type="ARBA" id="ARBA00022670"/>
    </source>
</evidence>
<evidence type="ECO:0000256" key="6">
    <source>
        <dbReference type="SAM" id="MobiDB-lite"/>
    </source>
</evidence>
<dbReference type="EMBL" id="CP045032">
    <property type="protein sequence ID" value="QFQ02355.1"/>
    <property type="molecule type" value="Genomic_DNA"/>
</dbReference>
<keyword evidence="9" id="KW-1185">Reference proteome</keyword>
<evidence type="ECO:0000259" key="7">
    <source>
        <dbReference type="PROSITE" id="PS51935"/>
    </source>
</evidence>
<name>A0A5J6Z9H4_9CORY</name>
<dbReference type="Gene3D" id="6.10.250.3150">
    <property type="match status" value="1"/>
</dbReference>
<feature type="domain" description="NlpC/P60" evidence="7">
    <location>
        <begin position="501"/>
        <end position="640"/>
    </location>
</feature>
<dbReference type="Gene3D" id="3.90.1720.10">
    <property type="entry name" value="endopeptidase domain like (from Nostoc punctiforme)"/>
    <property type="match status" value="1"/>
</dbReference>
<evidence type="ECO:0000256" key="3">
    <source>
        <dbReference type="ARBA" id="ARBA00022801"/>
    </source>
</evidence>
<evidence type="ECO:0000256" key="4">
    <source>
        <dbReference type="ARBA" id="ARBA00022807"/>
    </source>
</evidence>
<accession>A0A5J6Z9H4</accession>
<dbReference type="GO" id="GO:0006508">
    <property type="term" value="P:proteolysis"/>
    <property type="evidence" value="ECO:0007669"/>
    <property type="project" value="UniProtKB-KW"/>
</dbReference>
<dbReference type="AlphaFoldDB" id="A0A5J6Z9H4"/>
<dbReference type="Proteomes" id="UP000326711">
    <property type="component" value="Chromosome"/>
</dbReference>
<evidence type="ECO:0000256" key="1">
    <source>
        <dbReference type="ARBA" id="ARBA00007074"/>
    </source>
</evidence>
<evidence type="ECO:0000313" key="8">
    <source>
        <dbReference type="EMBL" id="QFQ02355.1"/>
    </source>
</evidence>